<organism evidence="11 12">
    <name type="scientific">Umbra pygmaea</name>
    <name type="common">Eastern mudminnow</name>
    <dbReference type="NCBI Taxonomy" id="75934"/>
    <lineage>
        <taxon>Eukaryota</taxon>
        <taxon>Metazoa</taxon>
        <taxon>Chordata</taxon>
        <taxon>Craniata</taxon>
        <taxon>Vertebrata</taxon>
        <taxon>Euteleostomi</taxon>
        <taxon>Actinopterygii</taxon>
        <taxon>Neopterygii</taxon>
        <taxon>Teleostei</taxon>
        <taxon>Protacanthopterygii</taxon>
        <taxon>Esociformes</taxon>
        <taxon>Umbridae</taxon>
        <taxon>Umbra</taxon>
    </lineage>
</organism>
<evidence type="ECO:0000313" key="12">
    <source>
        <dbReference type="Proteomes" id="UP001557470"/>
    </source>
</evidence>
<keyword evidence="12" id="KW-1185">Reference proteome</keyword>
<keyword evidence="3" id="KW-0732">Signal</keyword>
<evidence type="ECO:0000313" key="11">
    <source>
        <dbReference type="EMBL" id="KAL1020808.1"/>
    </source>
</evidence>
<evidence type="ECO:0000256" key="3">
    <source>
        <dbReference type="ARBA" id="ARBA00022729"/>
    </source>
</evidence>
<dbReference type="Gene3D" id="3.40.50.11530">
    <property type="match status" value="1"/>
</dbReference>
<feature type="domain" description="SEFIR" evidence="10">
    <location>
        <begin position="400"/>
        <end position="542"/>
    </location>
</feature>
<dbReference type="InterPro" id="IPR039465">
    <property type="entry name" value="IL-17_rcpt-like"/>
</dbReference>
<dbReference type="Pfam" id="PF16742">
    <property type="entry name" value="IL17R_D_N"/>
    <property type="match status" value="1"/>
</dbReference>
<dbReference type="EMBL" id="JAGEUA010000001">
    <property type="protein sequence ID" value="KAL1020808.1"/>
    <property type="molecule type" value="Genomic_DNA"/>
</dbReference>
<name>A0ABD0XH86_UMBPY</name>
<dbReference type="Pfam" id="PF08357">
    <property type="entry name" value="SEFIR"/>
    <property type="match status" value="1"/>
</dbReference>
<keyword evidence="6" id="KW-0675">Receptor</keyword>
<dbReference type="InterPro" id="IPR013568">
    <property type="entry name" value="SEFIR_dom"/>
</dbReference>
<feature type="region of interest" description="Disordered" evidence="8">
    <location>
        <begin position="62"/>
        <end position="83"/>
    </location>
</feature>
<dbReference type="PANTHER" id="PTHR15583">
    <property type="entry name" value="INTERLEUKIN-17 RECEPTOR"/>
    <property type="match status" value="1"/>
</dbReference>
<proteinExistence type="predicted"/>
<keyword evidence="7" id="KW-0325">Glycoprotein</keyword>
<sequence length="600" mass="66844">MQSSLSLVLTQIQHHSAHAELSSMSPQDCSLECILQGGLDCEYCRINTQHFQEFNGTSNRIFGSNRGHTDNRAGDRQPGTDWQRQGVSGCVPKPCLSHLGGQNSDLCQHYVNAPENVNIEFLADQNSMYDNIVVSWKPSLYGIGFLRGFQVFLQVLGGSRTACQLFLFSSNISLSASHAQTVFKSDPFYNLDLGAQYAVTVLPLPAPENWKGFYKKKLFFTRTCPQKNGLENCKEDWYPKYINVQQKGLNVTVTFNLAPTHFGISSYFCKCYGREQKEYTIELNLKENQSHSSLQLDGLEEGSNYTCEIAADQTDAVRKLFTVYVMKNKKEPQTPYTPSSVLSVLLPIIVALAAILLLLLLAVTSRKRPIQRIKYPGITKLYPDKCGNGQHVSLITRVTPPRLLICYSSDDGPAHIRAVVQLAAFLQQHMATQVFLDLWDSHQLAEDGIMGWYCSRIHESDFVLVICSRGLQRRPSETVEVKMSAVAIALVAEEVCRAKAKGEDISKYMAAVFEYSDEKDIPAELGFVSRYTLARDFSLLFSHIHGVALHRPGECLRIEHISGEGYTMLPAGAALQCAIQEAGMALRNHQDTCGKATGQV</sequence>
<accession>A0ABD0XH86</accession>
<evidence type="ECO:0000256" key="4">
    <source>
        <dbReference type="ARBA" id="ARBA00022989"/>
    </source>
</evidence>
<evidence type="ECO:0000256" key="2">
    <source>
        <dbReference type="ARBA" id="ARBA00022692"/>
    </source>
</evidence>
<dbReference type="Proteomes" id="UP001557470">
    <property type="component" value="Unassembled WGS sequence"/>
</dbReference>
<evidence type="ECO:0000256" key="1">
    <source>
        <dbReference type="ARBA" id="ARBA00004479"/>
    </source>
</evidence>
<keyword evidence="4 9" id="KW-1133">Transmembrane helix</keyword>
<evidence type="ECO:0000256" key="5">
    <source>
        <dbReference type="ARBA" id="ARBA00023136"/>
    </source>
</evidence>
<dbReference type="InterPro" id="IPR031951">
    <property type="entry name" value="IL17R_D_N"/>
</dbReference>
<evidence type="ECO:0000259" key="10">
    <source>
        <dbReference type="PROSITE" id="PS51534"/>
    </source>
</evidence>
<keyword evidence="5 9" id="KW-0472">Membrane</keyword>
<evidence type="ECO:0000256" key="7">
    <source>
        <dbReference type="ARBA" id="ARBA00023180"/>
    </source>
</evidence>
<comment type="caution">
    <text evidence="11">The sequence shown here is derived from an EMBL/GenBank/DDBJ whole genome shotgun (WGS) entry which is preliminary data.</text>
</comment>
<dbReference type="AlphaFoldDB" id="A0ABD0XH86"/>
<reference evidence="11 12" key="1">
    <citation type="submission" date="2024-06" db="EMBL/GenBank/DDBJ databases">
        <authorList>
            <person name="Pan Q."/>
            <person name="Wen M."/>
            <person name="Jouanno E."/>
            <person name="Zahm M."/>
            <person name="Klopp C."/>
            <person name="Cabau C."/>
            <person name="Louis A."/>
            <person name="Berthelot C."/>
            <person name="Parey E."/>
            <person name="Roest Crollius H."/>
            <person name="Montfort J."/>
            <person name="Robinson-Rechavi M."/>
            <person name="Bouchez O."/>
            <person name="Lampietro C."/>
            <person name="Lopez Roques C."/>
            <person name="Donnadieu C."/>
            <person name="Postlethwait J."/>
            <person name="Bobe J."/>
            <person name="Verreycken H."/>
            <person name="Guiguen Y."/>
        </authorList>
    </citation>
    <scope>NUCLEOTIDE SEQUENCE [LARGE SCALE GENOMIC DNA]</scope>
    <source>
        <strain evidence="11">Up_M1</strain>
        <tissue evidence="11">Testis</tissue>
    </source>
</reference>
<protein>
    <recommendedName>
        <fullName evidence="10">SEFIR domain-containing protein</fullName>
    </recommendedName>
</protein>
<dbReference type="PROSITE" id="PS51534">
    <property type="entry name" value="SEFIR"/>
    <property type="match status" value="1"/>
</dbReference>
<evidence type="ECO:0000256" key="6">
    <source>
        <dbReference type="ARBA" id="ARBA00023170"/>
    </source>
</evidence>
<comment type="subcellular location">
    <subcellularLocation>
        <location evidence="1">Membrane</location>
        <topology evidence="1">Single-pass type I membrane protein</topology>
    </subcellularLocation>
</comment>
<gene>
    <name evidence="11" type="ORF">UPYG_G00004930</name>
</gene>
<keyword evidence="2 9" id="KW-0812">Transmembrane</keyword>
<evidence type="ECO:0000256" key="8">
    <source>
        <dbReference type="SAM" id="MobiDB-lite"/>
    </source>
</evidence>
<dbReference type="PANTHER" id="PTHR15583:SF17">
    <property type="entry name" value="INTERLEUKIN-17 RECEPTOR D ISOFORM X1"/>
    <property type="match status" value="1"/>
</dbReference>
<dbReference type="GO" id="GO:0016020">
    <property type="term" value="C:membrane"/>
    <property type="evidence" value="ECO:0007669"/>
    <property type="project" value="UniProtKB-SubCell"/>
</dbReference>
<evidence type="ECO:0000256" key="9">
    <source>
        <dbReference type="SAM" id="Phobius"/>
    </source>
</evidence>
<feature type="transmembrane region" description="Helical" evidence="9">
    <location>
        <begin position="341"/>
        <end position="364"/>
    </location>
</feature>